<dbReference type="InterPro" id="IPR020901">
    <property type="entry name" value="Prtase_inh_Kunz-CS"/>
</dbReference>
<evidence type="ECO:0000313" key="10">
    <source>
        <dbReference type="Proteomes" id="UP001054945"/>
    </source>
</evidence>
<evidence type="ECO:0000256" key="6">
    <source>
        <dbReference type="ARBA" id="ARBA00023157"/>
    </source>
</evidence>
<feature type="chain" id="PRO_5044022639" evidence="7">
    <location>
        <begin position="16"/>
        <end position="284"/>
    </location>
</feature>
<dbReference type="Pfam" id="PF00014">
    <property type="entry name" value="Kunitz_BPTI"/>
    <property type="match status" value="2"/>
</dbReference>
<name>A0AAV4W922_CAEEX</name>
<feature type="signal peptide" evidence="7">
    <location>
        <begin position="1"/>
        <end position="15"/>
    </location>
</feature>
<feature type="domain" description="BPTI/Kunitz inhibitor" evidence="8">
    <location>
        <begin position="210"/>
        <end position="260"/>
    </location>
</feature>
<comment type="caution">
    <text evidence="9">The sequence shown here is derived from an EMBL/GenBank/DDBJ whole genome shotgun (WGS) entry which is preliminary data.</text>
</comment>
<dbReference type="GO" id="GO:0050431">
    <property type="term" value="F:transforming growth factor beta binding"/>
    <property type="evidence" value="ECO:0007669"/>
    <property type="project" value="TreeGrafter"/>
</dbReference>
<dbReference type="SUPFAM" id="SSF57362">
    <property type="entry name" value="BPTI-like"/>
    <property type="match status" value="2"/>
</dbReference>
<dbReference type="InterPro" id="IPR002919">
    <property type="entry name" value="TIL_dom"/>
</dbReference>
<dbReference type="FunFam" id="4.10.410.10:FF:000004">
    <property type="entry name" value="Tissue factor pathway inhibitor"/>
    <property type="match status" value="1"/>
</dbReference>
<dbReference type="Pfam" id="PF01826">
    <property type="entry name" value="TIL"/>
    <property type="match status" value="2"/>
</dbReference>
<keyword evidence="2" id="KW-0964">Secreted</keyword>
<dbReference type="PANTHER" id="PTHR45938:SF11">
    <property type="entry name" value="WAP, KAZAL, IMMUNOGLOBULIN, KUNITZ AND NTR DOMAIN-CONTAINING PROTEIN 2-LIKE"/>
    <property type="match status" value="1"/>
</dbReference>
<dbReference type="PROSITE" id="PS50279">
    <property type="entry name" value="BPTI_KUNITZ_2"/>
    <property type="match status" value="2"/>
</dbReference>
<dbReference type="Gene3D" id="4.10.410.10">
    <property type="entry name" value="Pancreatic trypsin inhibitor Kunitz domain"/>
    <property type="match status" value="2"/>
</dbReference>
<keyword evidence="10" id="KW-1185">Reference proteome</keyword>
<dbReference type="GO" id="GO:0005615">
    <property type="term" value="C:extracellular space"/>
    <property type="evidence" value="ECO:0007669"/>
    <property type="project" value="TreeGrafter"/>
</dbReference>
<comment type="subcellular location">
    <subcellularLocation>
        <location evidence="1">Secreted</location>
    </subcellularLocation>
</comment>
<dbReference type="GO" id="GO:0048019">
    <property type="term" value="F:receptor antagonist activity"/>
    <property type="evidence" value="ECO:0007669"/>
    <property type="project" value="TreeGrafter"/>
</dbReference>
<evidence type="ECO:0000256" key="4">
    <source>
        <dbReference type="ARBA" id="ARBA00022729"/>
    </source>
</evidence>
<gene>
    <name evidence="9" type="ORF">CEXT_631721</name>
</gene>
<keyword evidence="5" id="KW-0722">Serine protease inhibitor</keyword>
<dbReference type="InterPro" id="IPR036880">
    <property type="entry name" value="Kunitz_BPTI_sf"/>
</dbReference>
<dbReference type="GO" id="GO:0004867">
    <property type="term" value="F:serine-type endopeptidase inhibitor activity"/>
    <property type="evidence" value="ECO:0007669"/>
    <property type="project" value="UniProtKB-KW"/>
</dbReference>
<keyword evidence="3" id="KW-0646">Protease inhibitor</keyword>
<evidence type="ECO:0000256" key="1">
    <source>
        <dbReference type="ARBA" id="ARBA00004613"/>
    </source>
</evidence>
<dbReference type="Proteomes" id="UP001054945">
    <property type="component" value="Unassembled WGS sequence"/>
</dbReference>
<sequence length="284" mass="32510">MKVIIGFVLLAGVFGRQESCPENEHFESCGTDCPITCENHSNPPEVCNNMCVAKCFCDDGYVRREEDGKCVRPLDCPNRDNHQCSENEHYDRCGTDCPVTCENFFERPEECNKMCVAKCFCDEDYVRRRDGKCVRPIDCFNWGNPERNCVDHPDTGLCRALFYKFYYDEETRSCHEFVYGGCGGNGNKFHSEKECLEHCRGELPAEEVNCIADADAGPCRAFMRRYFFNQSEGVCKKFYYGGCQGNTNNFETMAECRNACGGNHNLIHFAPYVQLLIISMREIH</sequence>
<dbReference type="InterPro" id="IPR002223">
    <property type="entry name" value="Kunitz_BPTI"/>
</dbReference>
<reference evidence="9 10" key="1">
    <citation type="submission" date="2021-06" db="EMBL/GenBank/DDBJ databases">
        <title>Caerostris extrusa draft genome.</title>
        <authorList>
            <person name="Kono N."/>
            <person name="Arakawa K."/>
        </authorList>
    </citation>
    <scope>NUCLEOTIDE SEQUENCE [LARGE SCALE GENOMIC DNA]</scope>
</reference>
<proteinExistence type="predicted"/>
<dbReference type="PRINTS" id="PR00759">
    <property type="entry name" value="BASICPTASE"/>
</dbReference>
<evidence type="ECO:0000259" key="8">
    <source>
        <dbReference type="PROSITE" id="PS50279"/>
    </source>
</evidence>
<protein>
    <submittedName>
        <fullName evidence="9">Kunitz-type U19-barytoxin-Tl1a</fullName>
    </submittedName>
</protein>
<organism evidence="9 10">
    <name type="scientific">Caerostris extrusa</name>
    <name type="common">Bark spider</name>
    <name type="synonym">Caerostris bankana</name>
    <dbReference type="NCBI Taxonomy" id="172846"/>
    <lineage>
        <taxon>Eukaryota</taxon>
        <taxon>Metazoa</taxon>
        <taxon>Ecdysozoa</taxon>
        <taxon>Arthropoda</taxon>
        <taxon>Chelicerata</taxon>
        <taxon>Arachnida</taxon>
        <taxon>Araneae</taxon>
        <taxon>Araneomorphae</taxon>
        <taxon>Entelegynae</taxon>
        <taxon>Araneoidea</taxon>
        <taxon>Araneidae</taxon>
        <taxon>Caerostris</taxon>
    </lineage>
</organism>
<keyword evidence="6" id="KW-1015">Disulfide bond</keyword>
<evidence type="ECO:0000256" key="3">
    <source>
        <dbReference type="ARBA" id="ARBA00022690"/>
    </source>
</evidence>
<feature type="domain" description="BPTI/Kunitz inhibitor" evidence="8">
    <location>
        <begin position="149"/>
        <end position="199"/>
    </location>
</feature>
<dbReference type="Gene3D" id="2.10.25.10">
    <property type="entry name" value="Laminin"/>
    <property type="match status" value="2"/>
</dbReference>
<evidence type="ECO:0000256" key="5">
    <source>
        <dbReference type="ARBA" id="ARBA00022900"/>
    </source>
</evidence>
<dbReference type="SUPFAM" id="SSF57567">
    <property type="entry name" value="Serine protease inhibitors"/>
    <property type="match status" value="2"/>
</dbReference>
<accession>A0AAV4W922</accession>
<dbReference type="PANTHER" id="PTHR45938">
    <property type="entry name" value="ACP24A4-RELATED"/>
    <property type="match status" value="1"/>
</dbReference>
<dbReference type="SMART" id="SM00131">
    <property type="entry name" value="KU"/>
    <property type="match status" value="2"/>
</dbReference>
<keyword evidence="4 7" id="KW-0732">Signal</keyword>
<dbReference type="CDD" id="cd00109">
    <property type="entry name" value="Kunitz-type"/>
    <property type="match status" value="1"/>
</dbReference>
<evidence type="ECO:0000256" key="7">
    <source>
        <dbReference type="SAM" id="SignalP"/>
    </source>
</evidence>
<dbReference type="FunFam" id="4.10.410.10:FF:000020">
    <property type="entry name" value="Collagen, type VI, alpha 3"/>
    <property type="match status" value="1"/>
</dbReference>
<evidence type="ECO:0000313" key="9">
    <source>
        <dbReference type="EMBL" id="GIY77805.1"/>
    </source>
</evidence>
<dbReference type="InterPro" id="IPR036084">
    <property type="entry name" value="Ser_inhib-like_sf"/>
</dbReference>
<dbReference type="AlphaFoldDB" id="A0AAV4W922"/>
<dbReference type="CDD" id="cd19941">
    <property type="entry name" value="TIL"/>
    <property type="match status" value="2"/>
</dbReference>
<dbReference type="PROSITE" id="PS00280">
    <property type="entry name" value="BPTI_KUNITZ_1"/>
    <property type="match status" value="2"/>
</dbReference>
<dbReference type="EMBL" id="BPLR01015684">
    <property type="protein sequence ID" value="GIY77805.1"/>
    <property type="molecule type" value="Genomic_DNA"/>
</dbReference>
<evidence type="ECO:0000256" key="2">
    <source>
        <dbReference type="ARBA" id="ARBA00022525"/>
    </source>
</evidence>